<accession>A0A137NRU9</accession>
<evidence type="ECO:0000256" key="1">
    <source>
        <dbReference type="SAM" id="SignalP"/>
    </source>
</evidence>
<dbReference type="AlphaFoldDB" id="A0A137NRU9"/>
<organism evidence="2 3">
    <name type="scientific">Conidiobolus coronatus (strain ATCC 28846 / CBS 209.66 / NRRL 28638)</name>
    <name type="common">Delacroixia coronata</name>
    <dbReference type="NCBI Taxonomy" id="796925"/>
    <lineage>
        <taxon>Eukaryota</taxon>
        <taxon>Fungi</taxon>
        <taxon>Fungi incertae sedis</taxon>
        <taxon>Zoopagomycota</taxon>
        <taxon>Entomophthoromycotina</taxon>
        <taxon>Entomophthoromycetes</taxon>
        <taxon>Entomophthorales</taxon>
        <taxon>Ancylistaceae</taxon>
        <taxon>Conidiobolus</taxon>
    </lineage>
</organism>
<evidence type="ECO:0000313" key="3">
    <source>
        <dbReference type="Proteomes" id="UP000070444"/>
    </source>
</evidence>
<proteinExistence type="predicted"/>
<feature type="signal peptide" evidence="1">
    <location>
        <begin position="1"/>
        <end position="20"/>
    </location>
</feature>
<name>A0A137NRU9_CONC2</name>
<dbReference type="Proteomes" id="UP000070444">
    <property type="component" value="Unassembled WGS sequence"/>
</dbReference>
<keyword evidence="3" id="KW-1185">Reference proteome</keyword>
<feature type="chain" id="PRO_5007293944" evidence="1">
    <location>
        <begin position="21"/>
        <end position="74"/>
    </location>
</feature>
<sequence>MELNEMKLFLLSTIASGVACAPLYVSAISPAFTSVQNIQGSNYRGAIPPPWITGGYWNRPYPGPYAAGAANGNQ</sequence>
<evidence type="ECO:0000313" key="2">
    <source>
        <dbReference type="EMBL" id="KXN65420.1"/>
    </source>
</evidence>
<reference evidence="2 3" key="1">
    <citation type="journal article" date="2015" name="Genome Biol. Evol.">
        <title>Phylogenomic analyses indicate that early fungi evolved digesting cell walls of algal ancestors of land plants.</title>
        <authorList>
            <person name="Chang Y."/>
            <person name="Wang S."/>
            <person name="Sekimoto S."/>
            <person name="Aerts A.L."/>
            <person name="Choi C."/>
            <person name="Clum A."/>
            <person name="LaButti K.M."/>
            <person name="Lindquist E.A."/>
            <person name="Yee Ngan C."/>
            <person name="Ohm R.A."/>
            <person name="Salamov A.A."/>
            <person name="Grigoriev I.V."/>
            <person name="Spatafora J.W."/>
            <person name="Berbee M.L."/>
        </authorList>
    </citation>
    <scope>NUCLEOTIDE SEQUENCE [LARGE SCALE GENOMIC DNA]</scope>
    <source>
        <strain evidence="2 3">NRRL 28638</strain>
    </source>
</reference>
<protein>
    <submittedName>
        <fullName evidence="2">Uncharacterized protein</fullName>
    </submittedName>
</protein>
<dbReference type="EMBL" id="KQ964884">
    <property type="protein sequence ID" value="KXN65420.1"/>
    <property type="molecule type" value="Genomic_DNA"/>
</dbReference>
<keyword evidence="1" id="KW-0732">Signal</keyword>
<gene>
    <name evidence="2" type="ORF">CONCODRAFT_12987</name>
</gene>
<dbReference type="PROSITE" id="PS51257">
    <property type="entry name" value="PROKAR_LIPOPROTEIN"/>
    <property type="match status" value="1"/>
</dbReference>